<dbReference type="InterPro" id="IPR006094">
    <property type="entry name" value="Oxid_FAD_bind_N"/>
</dbReference>
<evidence type="ECO:0000259" key="5">
    <source>
        <dbReference type="PROSITE" id="PS51387"/>
    </source>
</evidence>
<keyword evidence="4" id="KW-0560">Oxidoreductase</keyword>
<dbReference type="Gene3D" id="3.40.462.20">
    <property type="match status" value="1"/>
</dbReference>
<comment type="similarity">
    <text evidence="1">Belongs to the oxygen-dependent FAD-linked oxidoreductase family.</text>
</comment>
<feature type="domain" description="FAD-binding PCMH-type" evidence="5">
    <location>
        <begin position="41"/>
        <end position="207"/>
    </location>
</feature>
<dbReference type="VEuPathDB" id="FungiDB:G647_09330"/>
<name>A0A1C1CCD9_9EURO</name>
<sequence>MASLLTPHPLVVDLLKQPDLTVLTASSPDWDKTRATYFIDNPAQPIAIARPRNAEQVSTFVKAARSHGVKISVRVGGHDVAGRSVVDGCFVLDLREINSIEVSEDKQTATIGGGILIGDVIKTLTPHKLVTPFGYFPTIGYAGWAMMGGYGWLASRFGLGVDQIERARVVTAQGDIVEADAELLKGIRGAGGNFGVIVELGIRIYPLEKSPDLTDMQLLAGTILFPTSDIKASVQKYFAGYNAMTKSPNGGCGPFWFPKQDDLSQWMFGVNFLWSSNDMDAGRQYLQQVAALCDGADTSLVRETTPVELIDLISAWSPPRSYGRNAGNAVSFQSITERPAKVIGDFLSKAPVDTANVLLIHETRGQSAEPHPDSCFGARLPHGVIELIGVVINPANIEASTQRYRELYEGLKGTGDALDVTYASLTQTRDTQISKLFGSEYQFVMDLKNKYDPEGLFDNTEPRLRP</sequence>
<dbReference type="AlphaFoldDB" id="A0A1C1CCD9"/>
<evidence type="ECO:0000313" key="6">
    <source>
        <dbReference type="EMBL" id="OCT46194.1"/>
    </source>
</evidence>
<proteinExistence type="inferred from homology"/>
<evidence type="ECO:0000256" key="3">
    <source>
        <dbReference type="ARBA" id="ARBA00022827"/>
    </source>
</evidence>
<dbReference type="eggNOG" id="ENOG502SJVQ">
    <property type="taxonomic scope" value="Eukaryota"/>
</dbReference>
<protein>
    <submittedName>
        <fullName evidence="6">Putative D-lactate dehydrogenase</fullName>
    </submittedName>
</protein>
<keyword evidence="7" id="KW-1185">Reference proteome</keyword>
<gene>
    <name evidence="6" type="ORF">CLCR_01194</name>
</gene>
<evidence type="ECO:0000256" key="1">
    <source>
        <dbReference type="ARBA" id="ARBA00005466"/>
    </source>
</evidence>
<evidence type="ECO:0000256" key="4">
    <source>
        <dbReference type="ARBA" id="ARBA00023002"/>
    </source>
</evidence>
<dbReference type="PROSITE" id="PS51387">
    <property type="entry name" value="FAD_PCMH"/>
    <property type="match status" value="1"/>
</dbReference>
<dbReference type="EMBL" id="LGRB01000016">
    <property type="protein sequence ID" value="OCT46194.1"/>
    <property type="molecule type" value="Genomic_DNA"/>
</dbReference>
<dbReference type="PANTHER" id="PTHR42973:SF7">
    <property type="entry name" value="FAD-BINDING PCMH-TYPE DOMAIN-CONTAINING PROTEIN"/>
    <property type="match status" value="1"/>
</dbReference>
<dbReference type="STRING" id="86049.A0A1C1CCD9"/>
<keyword evidence="2" id="KW-0285">Flavoprotein</keyword>
<evidence type="ECO:0000256" key="2">
    <source>
        <dbReference type="ARBA" id="ARBA00022630"/>
    </source>
</evidence>
<dbReference type="GO" id="GO:0016491">
    <property type="term" value="F:oxidoreductase activity"/>
    <property type="evidence" value="ECO:0007669"/>
    <property type="project" value="UniProtKB-KW"/>
</dbReference>
<comment type="caution">
    <text evidence="6">The sequence shown here is derived from an EMBL/GenBank/DDBJ whole genome shotgun (WGS) entry which is preliminary data.</text>
</comment>
<organism evidence="6 7">
    <name type="scientific">Cladophialophora carrionii</name>
    <dbReference type="NCBI Taxonomy" id="86049"/>
    <lineage>
        <taxon>Eukaryota</taxon>
        <taxon>Fungi</taxon>
        <taxon>Dikarya</taxon>
        <taxon>Ascomycota</taxon>
        <taxon>Pezizomycotina</taxon>
        <taxon>Eurotiomycetes</taxon>
        <taxon>Chaetothyriomycetidae</taxon>
        <taxon>Chaetothyriales</taxon>
        <taxon>Herpotrichiellaceae</taxon>
        <taxon>Cladophialophora</taxon>
    </lineage>
</organism>
<dbReference type="SUPFAM" id="SSF56176">
    <property type="entry name" value="FAD-binding/transporter-associated domain-like"/>
    <property type="match status" value="1"/>
</dbReference>
<dbReference type="GO" id="GO:0071949">
    <property type="term" value="F:FAD binding"/>
    <property type="evidence" value="ECO:0007669"/>
    <property type="project" value="InterPro"/>
</dbReference>
<dbReference type="VEuPathDB" id="FungiDB:CLCR_01194"/>
<dbReference type="InterPro" id="IPR016164">
    <property type="entry name" value="FAD-linked_Oxase-like_C"/>
</dbReference>
<dbReference type="InterPro" id="IPR016169">
    <property type="entry name" value="FAD-bd_PCMH_sub2"/>
</dbReference>
<dbReference type="Gene3D" id="3.30.465.10">
    <property type="match status" value="1"/>
</dbReference>
<evidence type="ECO:0000313" key="7">
    <source>
        <dbReference type="Proteomes" id="UP000094526"/>
    </source>
</evidence>
<dbReference type="InterPro" id="IPR016166">
    <property type="entry name" value="FAD-bd_PCMH"/>
</dbReference>
<dbReference type="Pfam" id="PF01565">
    <property type="entry name" value="FAD_binding_4"/>
    <property type="match status" value="1"/>
</dbReference>
<dbReference type="SUPFAM" id="SSF55103">
    <property type="entry name" value="FAD-linked oxidases, C-terminal domain"/>
    <property type="match status" value="1"/>
</dbReference>
<dbReference type="PANTHER" id="PTHR42973">
    <property type="entry name" value="BINDING OXIDOREDUCTASE, PUTATIVE (AFU_ORTHOLOGUE AFUA_1G17690)-RELATED"/>
    <property type="match status" value="1"/>
</dbReference>
<keyword evidence="3" id="KW-0274">FAD</keyword>
<accession>A0A1C1CCD9</accession>
<dbReference type="InterPro" id="IPR036318">
    <property type="entry name" value="FAD-bd_PCMH-like_sf"/>
</dbReference>
<reference evidence="7" key="1">
    <citation type="submission" date="2015-07" db="EMBL/GenBank/DDBJ databases">
        <authorList>
            <person name="Teixeira M.M."/>
            <person name="Souza R.C."/>
            <person name="Almeida L.G."/>
            <person name="Vicente V.A."/>
            <person name="de Hoog S."/>
            <person name="Bocca A.L."/>
            <person name="de Almeida S.R."/>
            <person name="Vasconcelos A.T."/>
            <person name="Felipe M.S."/>
        </authorList>
    </citation>
    <scope>NUCLEOTIDE SEQUENCE [LARGE SCALE GENOMIC DNA]</scope>
    <source>
        <strain evidence="7">KSF</strain>
    </source>
</reference>
<dbReference type="InterPro" id="IPR050416">
    <property type="entry name" value="FAD-linked_Oxidoreductase"/>
</dbReference>
<dbReference type="OrthoDB" id="363185at2759"/>
<dbReference type="Proteomes" id="UP000094526">
    <property type="component" value="Unassembled WGS sequence"/>
</dbReference>